<accession>A0ACB7YTL8</accession>
<evidence type="ECO:0000313" key="2">
    <source>
        <dbReference type="Proteomes" id="UP000828048"/>
    </source>
</evidence>
<evidence type="ECO:0000313" key="1">
    <source>
        <dbReference type="EMBL" id="KAH7856812.1"/>
    </source>
</evidence>
<reference evidence="1 2" key="1">
    <citation type="journal article" date="2021" name="Hortic Res">
        <title>High-quality reference genome and annotation aids understanding of berry development for evergreen blueberry (Vaccinium darrowii).</title>
        <authorList>
            <person name="Yu J."/>
            <person name="Hulse-Kemp A.M."/>
            <person name="Babiker E."/>
            <person name="Staton M."/>
        </authorList>
    </citation>
    <scope>NUCLEOTIDE SEQUENCE [LARGE SCALE GENOMIC DNA]</scope>
    <source>
        <strain evidence="2">cv. NJ 8807/NJ 8810</strain>
        <tissue evidence="1">Young leaf</tissue>
    </source>
</reference>
<comment type="caution">
    <text evidence="1">The sequence shown here is derived from an EMBL/GenBank/DDBJ whole genome shotgun (WGS) entry which is preliminary data.</text>
</comment>
<dbReference type="Proteomes" id="UP000828048">
    <property type="component" value="Chromosome 3"/>
</dbReference>
<name>A0ACB7YTL8_9ERIC</name>
<protein>
    <submittedName>
        <fullName evidence="1">Uncharacterized protein</fullName>
    </submittedName>
</protein>
<sequence length="959" mass="107640">MVSFKKTQKGTVTIFEGKDKTKEGTTLLARPPLTGPERILVSLSENLTQLSSWSTQIRCKLSHPGDTSIAQDPDFKALVLLSSTHDDSATPDPFTLLGHQIRAGEVQWNTLKGIGELPFVAGYWEWTEDILSRHGTFLKGMRMYDAVFASLFTYDRHPSVLRAFLECWCSSTNSMHTSIGEVSISLWDLQNIGGLPIAGQFYDEVVPSAKEFSSKNPDGSPALPPTCQYLFLAYHRLCKGSKGVVKISAWVDFWFKGASKHEKPVKKAKWNKTMRQEDTFNPSGKIPSIQARKVSEEEVFDRLGIEKTMQEKTYLAAFLAAWLCKFMLPLENATVMRPGVFRIASKMAKGEVFCLAAPILASIYRGLNETISSSDPATGNVVFPAHYLYGWLAEYFRTHFCTPGELNRPLMVKYSGQGGARHFDDLEVQALFRSCKGVVLHHLAMKLPQRERRVDDSPSPNVHNLEYLISIRSCYLTLRCEGYLVIEPYAPHRFSRQFGFQQHLPGQLKKGVRDGTLSDVMNHWRSYKRYNTGAAVTLPGRDNLRKFSITKAYDDWWLKVYSDPFSNDSSALKSKKRAVSPRDNSSKVQRRKPNSHDSGTLHRPQQLETPKRAEVEDRLSSERNSDRYWKHIARDKDKSLPPVNPLTVAGTPLDGFRSSSQPHLCEEQKYSNLEATDEPQGSNDSIQGPSSLDLAIKMGQQKKKMDEITCPTPHLSAGDGPSHLPLSSFGKGVTPPSSNPVSRRAVPSIVTVFDTGSTILSARRIAASVLDDKIKSVLGKTPFEKVASLRPKLQEIYDELSTLRLDYSPLQTQIEKYIQHVADYVSMKTNFASGITMEEKARRLAGVDQHLTDAQALNGQATQRAQTFRFELNGIDAKRVKLKRELGLLDLQAKKLKESIDGVDAERVQNDQAITTLQAERATVEATEVMERADMEATYNLERLLKSEQEDIQNLAWLP</sequence>
<organism evidence="1 2">
    <name type="scientific">Vaccinium darrowii</name>
    <dbReference type="NCBI Taxonomy" id="229202"/>
    <lineage>
        <taxon>Eukaryota</taxon>
        <taxon>Viridiplantae</taxon>
        <taxon>Streptophyta</taxon>
        <taxon>Embryophyta</taxon>
        <taxon>Tracheophyta</taxon>
        <taxon>Spermatophyta</taxon>
        <taxon>Magnoliopsida</taxon>
        <taxon>eudicotyledons</taxon>
        <taxon>Gunneridae</taxon>
        <taxon>Pentapetalae</taxon>
        <taxon>asterids</taxon>
        <taxon>Ericales</taxon>
        <taxon>Ericaceae</taxon>
        <taxon>Vaccinioideae</taxon>
        <taxon>Vaccinieae</taxon>
        <taxon>Vaccinium</taxon>
    </lineage>
</organism>
<dbReference type="EMBL" id="CM037153">
    <property type="protein sequence ID" value="KAH7856812.1"/>
    <property type="molecule type" value="Genomic_DNA"/>
</dbReference>
<proteinExistence type="predicted"/>
<gene>
    <name evidence="1" type="ORF">Vadar_005796</name>
</gene>
<keyword evidence="2" id="KW-1185">Reference proteome</keyword>